<feature type="transmembrane region" description="Helical" evidence="11">
    <location>
        <begin position="93"/>
        <end position="115"/>
    </location>
</feature>
<evidence type="ECO:0000256" key="3">
    <source>
        <dbReference type="ARBA" id="ARBA00007931"/>
    </source>
</evidence>
<keyword evidence="6" id="KW-0378">Hydrolase</keyword>
<dbReference type="PANTHER" id="PTHR42837:SF2">
    <property type="entry name" value="MEMBRANE METALLOPROTEASE ARASP2, CHLOROPLASTIC-RELATED"/>
    <property type="match status" value="1"/>
</dbReference>
<feature type="transmembrane region" description="Helical" evidence="11">
    <location>
        <begin position="12"/>
        <end position="31"/>
    </location>
</feature>
<dbReference type="Proteomes" id="UP000017862">
    <property type="component" value="Chromosome"/>
</dbReference>
<dbReference type="InterPro" id="IPR036034">
    <property type="entry name" value="PDZ_sf"/>
</dbReference>
<dbReference type="PANTHER" id="PTHR42837">
    <property type="entry name" value="REGULATOR OF SIGMA-E PROTEASE RSEP"/>
    <property type="match status" value="1"/>
</dbReference>
<evidence type="ECO:0000256" key="5">
    <source>
        <dbReference type="ARBA" id="ARBA00022692"/>
    </source>
</evidence>
<evidence type="ECO:0000313" key="14">
    <source>
        <dbReference type="Proteomes" id="UP000017862"/>
    </source>
</evidence>
<protein>
    <submittedName>
        <fullName evidence="13">Putative membrane-associated Zn-dependent protease 1</fullName>
    </submittedName>
</protein>
<dbReference type="EMBL" id="CP006604">
    <property type="protein sequence ID" value="AHA27561.1"/>
    <property type="molecule type" value="Genomic_DNA"/>
</dbReference>
<dbReference type="Pfam" id="PF17820">
    <property type="entry name" value="PDZ_6"/>
    <property type="match status" value="1"/>
</dbReference>
<dbReference type="CDD" id="cd06163">
    <property type="entry name" value="S2P-M50_PDZ_RseP-like"/>
    <property type="match status" value="1"/>
</dbReference>
<evidence type="ECO:0000256" key="6">
    <source>
        <dbReference type="ARBA" id="ARBA00022801"/>
    </source>
</evidence>
<keyword evidence="9" id="KW-0482">Metalloprotease</keyword>
<accession>U6B6Q9</accession>
<dbReference type="InterPro" id="IPR001478">
    <property type="entry name" value="PDZ"/>
</dbReference>
<dbReference type="SMART" id="SM00228">
    <property type="entry name" value="PDZ"/>
    <property type="match status" value="1"/>
</dbReference>
<dbReference type="GO" id="GO:0016020">
    <property type="term" value="C:membrane"/>
    <property type="evidence" value="ECO:0007669"/>
    <property type="project" value="UniProtKB-SubCell"/>
</dbReference>
<evidence type="ECO:0000256" key="2">
    <source>
        <dbReference type="ARBA" id="ARBA00004141"/>
    </source>
</evidence>
<dbReference type="SUPFAM" id="SSF50156">
    <property type="entry name" value="PDZ domain-like"/>
    <property type="match status" value="1"/>
</dbReference>
<feature type="transmembrane region" description="Helical" evidence="11">
    <location>
        <begin position="323"/>
        <end position="344"/>
    </location>
</feature>
<proteinExistence type="inferred from homology"/>
<comment type="cofactor">
    <cofactor evidence="1">
        <name>Zn(2+)</name>
        <dbReference type="ChEBI" id="CHEBI:29105"/>
    </cofactor>
</comment>
<sequence>MIPVFLEYFFPYVLAICFIITVHEFGHYIAARLCGVKVRVFSIGFGPELYGITSSLGTRWKISLIPLGGYVSFVESKDDNHSFKNVNAWKKMMISLAGPFANWITAILIFIFIVYNSPMPMIDPVVSDVISGSPADIAGIKSKDRLLSIDGLKISNIRDVHSYLNTNLSKEIKIILYRSNVGEITVKIIPQTKYIVNNFDIKNSVLSIGVNFDSSVIHYQYRSISESILKGLNYSFDLMRSNVIALRDILHGKVKSSQIIGPIAIIKIAKNVASEGFKSYIDFVAVLSLSVCFFNLLPIPLLDGWNCWVFLLEMIRGKSIGKLAEMIIMIIGLFIVITSFVLIIGNDIYRLIS</sequence>
<evidence type="ECO:0000256" key="10">
    <source>
        <dbReference type="ARBA" id="ARBA00023136"/>
    </source>
</evidence>
<evidence type="ECO:0000256" key="4">
    <source>
        <dbReference type="ARBA" id="ARBA00022670"/>
    </source>
</evidence>
<dbReference type="AlphaFoldDB" id="U6B6Q9"/>
<comment type="similarity">
    <text evidence="3">Belongs to the peptidase M50B family.</text>
</comment>
<evidence type="ECO:0000256" key="9">
    <source>
        <dbReference type="ARBA" id="ARBA00023049"/>
    </source>
</evidence>
<keyword evidence="7" id="KW-0862">Zinc</keyword>
<reference evidence="13 14" key="1">
    <citation type="journal article" date="2014" name="Mol. Plant Microbe Interact.">
        <title>The complete genome sequence of Candidatus Liberibacter americanus, associated with citrus Huanglongbing.</title>
        <authorList>
            <person name="Wulff N.A."/>
            <person name="Zhang S."/>
            <person name="Setubal J.C."/>
            <person name="Almeida N.F."/>
            <person name="Martins E.C."/>
            <person name="Harakava R."/>
            <person name="Kumar D."/>
            <person name="Rangel L.T."/>
            <person name="Foissac X."/>
            <person name="Bove J."/>
            <person name="Gabriel D.W."/>
        </authorList>
    </citation>
    <scope>NUCLEOTIDE SEQUENCE [LARGE SCALE GENOMIC DNA]</scope>
    <source>
        <strain evidence="13 14">Sao Paulo</strain>
    </source>
</reference>
<feature type="transmembrane region" description="Helical" evidence="11">
    <location>
        <begin position="280"/>
        <end position="302"/>
    </location>
</feature>
<dbReference type="InterPro" id="IPR041489">
    <property type="entry name" value="PDZ_6"/>
</dbReference>
<organism evidence="13 14">
    <name type="scientific">Candidatus Liberibacter americanus str. Sao Paulo</name>
    <dbReference type="NCBI Taxonomy" id="1261131"/>
    <lineage>
        <taxon>Bacteria</taxon>
        <taxon>Pseudomonadati</taxon>
        <taxon>Pseudomonadota</taxon>
        <taxon>Alphaproteobacteria</taxon>
        <taxon>Hyphomicrobiales</taxon>
        <taxon>Rhizobiaceae</taxon>
        <taxon>Liberibacter</taxon>
    </lineage>
</organism>
<dbReference type="InterPro" id="IPR004387">
    <property type="entry name" value="Pept_M50_Zn"/>
</dbReference>
<dbReference type="eggNOG" id="COG0750">
    <property type="taxonomic scope" value="Bacteria"/>
</dbReference>
<keyword evidence="5 11" id="KW-0812">Transmembrane</keyword>
<dbReference type="RefSeq" id="WP_007556731.1">
    <property type="nucleotide sequence ID" value="NC_022793.1"/>
</dbReference>
<keyword evidence="10 11" id="KW-0472">Membrane</keyword>
<dbReference type="STRING" id="1261131.lam_187"/>
<dbReference type="GO" id="GO:0006508">
    <property type="term" value="P:proteolysis"/>
    <property type="evidence" value="ECO:0007669"/>
    <property type="project" value="UniProtKB-KW"/>
</dbReference>
<evidence type="ECO:0000259" key="12">
    <source>
        <dbReference type="SMART" id="SM00228"/>
    </source>
</evidence>
<dbReference type="Gene3D" id="2.30.42.10">
    <property type="match status" value="1"/>
</dbReference>
<dbReference type="PATRIC" id="fig|1261131.3.peg.177"/>
<feature type="domain" description="PDZ" evidence="12">
    <location>
        <begin position="107"/>
        <end position="180"/>
    </location>
</feature>
<evidence type="ECO:0000256" key="7">
    <source>
        <dbReference type="ARBA" id="ARBA00022833"/>
    </source>
</evidence>
<keyword evidence="14" id="KW-1185">Reference proteome</keyword>
<dbReference type="Pfam" id="PF02163">
    <property type="entry name" value="Peptidase_M50"/>
    <property type="match status" value="1"/>
</dbReference>
<name>U6B6Q9_9HYPH</name>
<dbReference type="KEGG" id="lar:lam_187"/>
<keyword evidence="8 11" id="KW-1133">Transmembrane helix</keyword>
<dbReference type="InterPro" id="IPR008915">
    <property type="entry name" value="Peptidase_M50"/>
</dbReference>
<gene>
    <name evidence="13" type="ORF">lam_187</name>
</gene>
<evidence type="ECO:0000256" key="11">
    <source>
        <dbReference type="SAM" id="Phobius"/>
    </source>
</evidence>
<dbReference type="HOGENOM" id="CLU_025778_1_0_5"/>
<dbReference type="GO" id="GO:0004222">
    <property type="term" value="F:metalloendopeptidase activity"/>
    <property type="evidence" value="ECO:0007669"/>
    <property type="project" value="InterPro"/>
</dbReference>
<evidence type="ECO:0000256" key="1">
    <source>
        <dbReference type="ARBA" id="ARBA00001947"/>
    </source>
</evidence>
<evidence type="ECO:0000313" key="13">
    <source>
        <dbReference type="EMBL" id="AHA27561.1"/>
    </source>
</evidence>
<keyword evidence="4 13" id="KW-0645">Protease</keyword>
<evidence type="ECO:0000256" key="8">
    <source>
        <dbReference type="ARBA" id="ARBA00022989"/>
    </source>
</evidence>
<comment type="subcellular location">
    <subcellularLocation>
        <location evidence="2">Membrane</location>
        <topology evidence="2">Multi-pass membrane protein</topology>
    </subcellularLocation>
</comment>